<evidence type="ECO:0000313" key="2">
    <source>
        <dbReference type="EMBL" id="OQD78417.1"/>
    </source>
</evidence>
<dbReference type="OrthoDB" id="4368230at2759"/>
<sequence>MSIGPPDGGIFTAEEIQCLEEDAIFLPPPPGSRGHGKRKVSASLVSSPSSISTPSSTSSASASVRTWNFQPSTISTHIPTEEESTEVLEYIGFQTFTARQIFQRYANRPDPDNCPDDLLAYACGHIGILHTHHYHNMDIQEAMTQVGLTRQIQSAIADPAFSDILWTRDLYFWVKDTIQTNYATLRCRQDLLKRYAE</sequence>
<dbReference type="Proteomes" id="UP000191522">
    <property type="component" value="Unassembled WGS sequence"/>
</dbReference>
<feature type="compositionally biased region" description="Low complexity" evidence="1">
    <location>
        <begin position="41"/>
        <end position="63"/>
    </location>
</feature>
<protein>
    <submittedName>
        <fullName evidence="2">Uncharacterized protein</fullName>
    </submittedName>
</protein>
<gene>
    <name evidence="2" type="ORF">PENDEC_c001G02175</name>
</gene>
<evidence type="ECO:0000256" key="1">
    <source>
        <dbReference type="SAM" id="MobiDB-lite"/>
    </source>
</evidence>
<evidence type="ECO:0000313" key="3">
    <source>
        <dbReference type="Proteomes" id="UP000191522"/>
    </source>
</evidence>
<dbReference type="OMA" id="TANRIWD"/>
<organism evidence="2 3">
    <name type="scientific">Penicillium decumbens</name>
    <dbReference type="NCBI Taxonomy" id="69771"/>
    <lineage>
        <taxon>Eukaryota</taxon>
        <taxon>Fungi</taxon>
        <taxon>Dikarya</taxon>
        <taxon>Ascomycota</taxon>
        <taxon>Pezizomycotina</taxon>
        <taxon>Eurotiomycetes</taxon>
        <taxon>Eurotiomycetidae</taxon>
        <taxon>Eurotiales</taxon>
        <taxon>Aspergillaceae</taxon>
        <taxon>Penicillium</taxon>
    </lineage>
</organism>
<dbReference type="EMBL" id="MDYL01000001">
    <property type="protein sequence ID" value="OQD78417.1"/>
    <property type="molecule type" value="Genomic_DNA"/>
</dbReference>
<dbReference type="AlphaFoldDB" id="A0A1V6PNU1"/>
<comment type="caution">
    <text evidence="2">The sequence shown here is derived from an EMBL/GenBank/DDBJ whole genome shotgun (WGS) entry which is preliminary data.</text>
</comment>
<proteinExistence type="predicted"/>
<name>A0A1V6PNU1_PENDC</name>
<reference evidence="3" key="1">
    <citation type="journal article" date="2017" name="Nat. Microbiol.">
        <title>Global analysis of biosynthetic gene clusters reveals vast potential of secondary metabolite production in Penicillium species.</title>
        <authorList>
            <person name="Nielsen J.C."/>
            <person name="Grijseels S."/>
            <person name="Prigent S."/>
            <person name="Ji B."/>
            <person name="Dainat J."/>
            <person name="Nielsen K.F."/>
            <person name="Frisvad J.C."/>
            <person name="Workman M."/>
            <person name="Nielsen J."/>
        </authorList>
    </citation>
    <scope>NUCLEOTIDE SEQUENCE [LARGE SCALE GENOMIC DNA]</scope>
    <source>
        <strain evidence="3">IBT 11843</strain>
    </source>
</reference>
<dbReference type="STRING" id="69771.A0A1V6PNU1"/>
<feature type="region of interest" description="Disordered" evidence="1">
    <location>
        <begin position="24"/>
        <end position="63"/>
    </location>
</feature>
<accession>A0A1V6PNU1</accession>
<keyword evidence="3" id="KW-1185">Reference proteome</keyword>